<sequence>MVHVYIYCRVGIEIPKIEVRFEHLSVEGDVYVGSRALPTLFNATLNTIEVLYSMMECSNSFLILSHFLEALQLMEKKFVAQDLHLPLDNGRWMILCICSCVIVLCRGDPNKIYVKYCPFLLHILYAYYYSLAIISILEGNSW</sequence>
<dbReference type="AlphaFoldDB" id="A0A5B7C9H5"/>
<dbReference type="PANTHER" id="PTHR48040:SF60">
    <property type="entry name" value="ABC TRANSPORTER DOMAIN-CONTAINING PROTEIN"/>
    <property type="match status" value="1"/>
</dbReference>
<gene>
    <name evidence="3" type="ORF">Din_047001</name>
</gene>
<keyword evidence="1" id="KW-0472">Membrane</keyword>
<name>A0A5B7C9H5_DAVIN</name>
<protein>
    <submittedName>
        <fullName evidence="3">Putative ABC transporter</fullName>
    </submittedName>
</protein>
<dbReference type="Pfam" id="PF14510">
    <property type="entry name" value="ABC_trans_N"/>
    <property type="match status" value="1"/>
</dbReference>
<organism evidence="3">
    <name type="scientific">Davidia involucrata</name>
    <name type="common">Dove tree</name>
    <dbReference type="NCBI Taxonomy" id="16924"/>
    <lineage>
        <taxon>Eukaryota</taxon>
        <taxon>Viridiplantae</taxon>
        <taxon>Streptophyta</taxon>
        <taxon>Embryophyta</taxon>
        <taxon>Tracheophyta</taxon>
        <taxon>Spermatophyta</taxon>
        <taxon>Magnoliopsida</taxon>
        <taxon>eudicotyledons</taxon>
        <taxon>Gunneridae</taxon>
        <taxon>Pentapetalae</taxon>
        <taxon>asterids</taxon>
        <taxon>Cornales</taxon>
        <taxon>Nyssaceae</taxon>
        <taxon>Davidia</taxon>
    </lineage>
</organism>
<evidence type="ECO:0000256" key="1">
    <source>
        <dbReference type="SAM" id="Phobius"/>
    </source>
</evidence>
<feature type="transmembrane region" description="Helical" evidence="1">
    <location>
        <begin position="119"/>
        <end position="137"/>
    </location>
</feature>
<dbReference type="InterPro" id="IPR029481">
    <property type="entry name" value="ABC_trans_N"/>
</dbReference>
<evidence type="ECO:0000259" key="2">
    <source>
        <dbReference type="Pfam" id="PF14510"/>
    </source>
</evidence>
<keyword evidence="1" id="KW-0812">Transmembrane</keyword>
<keyword evidence="1" id="KW-1133">Transmembrane helix</keyword>
<proteinExistence type="predicted"/>
<feature type="domain" description="Pleiotropic ABC efflux transporter N-terminal" evidence="2">
    <location>
        <begin position="9"/>
        <end position="43"/>
    </location>
</feature>
<accession>A0A5B7C9H5</accession>
<reference evidence="3" key="1">
    <citation type="submission" date="2019-08" db="EMBL/GenBank/DDBJ databases">
        <title>Reference gene set and small RNA set construction with multiple tissues from Davidia involucrata Baill.</title>
        <authorList>
            <person name="Yang H."/>
            <person name="Zhou C."/>
            <person name="Li G."/>
            <person name="Wang J."/>
            <person name="Gao P."/>
            <person name="Wang M."/>
            <person name="Wang R."/>
            <person name="Zhao Y."/>
        </authorList>
    </citation>
    <scope>NUCLEOTIDE SEQUENCE</scope>
    <source>
        <tissue evidence="3">Mixed with DoveR01_LX</tissue>
    </source>
</reference>
<evidence type="ECO:0000313" key="3">
    <source>
        <dbReference type="EMBL" id="MPA77560.1"/>
    </source>
</evidence>
<dbReference type="EMBL" id="GHES01047001">
    <property type="protein sequence ID" value="MPA77560.1"/>
    <property type="molecule type" value="Transcribed_RNA"/>
</dbReference>
<dbReference type="PANTHER" id="PTHR48040">
    <property type="entry name" value="PLEIOTROPIC DRUG RESISTANCE PROTEIN 1-LIKE ISOFORM X1"/>
    <property type="match status" value="1"/>
</dbReference>